<dbReference type="InterPro" id="IPR010626">
    <property type="entry name" value="DUF1217"/>
</dbReference>
<protein>
    <submittedName>
        <fullName evidence="1">DUF1217 domain-containing protein</fullName>
    </submittedName>
</protein>
<accession>A0A939JQW2</accession>
<dbReference type="Pfam" id="PF06748">
    <property type="entry name" value="DUF1217"/>
    <property type="match status" value="4"/>
</dbReference>
<dbReference type="AlphaFoldDB" id="A0A939JQW2"/>
<reference evidence="1" key="1">
    <citation type="submission" date="2021-03" db="EMBL/GenBank/DDBJ databases">
        <title>Whole genome sequence of Jiella sp. CQZ9-1.</title>
        <authorList>
            <person name="Tuo L."/>
        </authorList>
    </citation>
    <scope>NUCLEOTIDE SEQUENCE</scope>
    <source>
        <strain evidence="1">CQZ9-1</strain>
    </source>
</reference>
<dbReference type="InterPro" id="IPR023157">
    <property type="entry name" value="AGR-C-984p-like_sf"/>
</dbReference>
<comment type="caution">
    <text evidence="1">The sequence shown here is derived from an EMBL/GenBank/DDBJ whole genome shotgun (WGS) entry which is preliminary data.</text>
</comment>
<evidence type="ECO:0000313" key="1">
    <source>
        <dbReference type="EMBL" id="MBO0661293.1"/>
    </source>
</evidence>
<keyword evidence="2" id="KW-1185">Reference proteome</keyword>
<organism evidence="1 2">
    <name type="scientific">Jiella flava</name>
    <dbReference type="NCBI Taxonomy" id="2816857"/>
    <lineage>
        <taxon>Bacteria</taxon>
        <taxon>Pseudomonadati</taxon>
        <taxon>Pseudomonadota</taxon>
        <taxon>Alphaproteobacteria</taxon>
        <taxon>Hyphomicrobiales</taxon>
        <taxon>Aurantimonadaceae</taxon>
        <taxon>Jiella</taxon>
    </lineage>
</organism>
<evidence type="ECO:0000313" key="2">
    <source>
        <dbReference type="Proteomes" id="UP000664122"/>
    </source>
</evidence>
<dbReference type="EMBL" id="JAFMPP010000001">
    <property type="protein sequence ID" value="MBO0661293.1"/>
    <property type="molecule type" value="Genomic_DNA"/>
</dbReference>
<dbReference type="SUPFAM" id="SSF158837">
    <property type="entry name" value="AGR C 984p-like"/>
    <property type="match status" value="6"/>
</dbReference>
<dbReference type="RefSeq" id="WP_207255929.1">
    <property type="nucleotide sequence ID" value="NZ_JAFMPP010000001.1"/>
</dbReference>
<dbReference type="Gene3D" id="1.10.3700.10">
    <property type="entry name" value="AGR C 984p-like"/>
    <property type="match status" value="4"/>
</dbReference>
<gene>
    <name evidence="1" type="ORF">J1C48_01780</name>
</gene>
<sequence length="833" mass="91566">MLSTFSTYQLYTRDQTRVLDRLAADPVNKRLADYYRENIGKVKSVDDFMKDYRLYSYAMTAYGLEDQIDSRALIRKVLESDLSDKESFANKLSDERYRDFAKAFSFTDTTKTTTPTAQSNAQLQVMVDGYSEHRVKAAQAISADANYFTAKIEGVKTVDQFLADDTLFKVALEAAGIDSSVASKSFIREVLTTNKADQLSAQGDDRYTILASMLPFDSDGQAPAGGVQSASEANSTAYLYYQQKGLQASPQAAALQVSYYESKIGGVTSADDLIENSRLLDTALRSVGLNPNIESPAYVWNILTSDRSDPNSVLNKMPETTAAEQTRKEQYTALAKMFQFNTDGSLDAGVSAQTSDQIKDLTDGYLNHYADTTTSDDRVKASFYAANVKSIQSVTQFMSNATVYDYALKSVGLDPATENKSTIMQVLRSDPSDPKGYAARLGDDRYLRLAAAFNFGSDGKVADVRRVQSETAQGATIDQYLTNLSADDKKAVTTAVQDSQSFNSAMRSISTVDKLLADSTAFKYVMKAIGFDSSNQDTSIIQRVLTSDPNDPKSFVNALGVEAYTTLRAAFDVDAYGNLSLKQDSNGNPTIVNDYLKRQFRQQKTSDLFNAASGILQYNTGIPKVATMNDLLNQPNVLNFALKAYNLDGAKLSTSDIKAILTSDLSDPNSAAAKYKDDRYLKFAAAFNFDTDGTIKRDSARVQSVSDMLSTQDLYLRQKMEEEAGDENNGVRLALYFKRAAPKVTSAYEFLSDTAMLQVVKTALGLPDQFSSSNIDVQARTLEKKIDITKLGDSDYMERFINRFLAMYDVENSSSTASSNPALSILDGSASYL</sequence>
<name>A0A939JQW2_9HYPH</name>
<dbReference type="Proteomes" id="UP000664122">
    <property type="component" value="Unassembled WGS sequence"/>
</dbReference>
<proteinExistence type="predicted"/>